<gene>
    <name evidence="3" type="ORF">JF76_17270</name>
</gene>
<dbReference type="Proteomes" id="UP000033533">
    <property type="component" value="Unassembled WGS sequence"/>
</dbReference>
<dbReference type="AlphaFoldDB" id="A0A0F4L5T7"/>
<dbReference type="STRING" id="1218493.JF76_17270"/>
<comment type="caution">
    <text evidence="3">The sequence shown here is derived from an EMBL/GenBank/DDBJ whole genome shotgun (WGS) entry which is preliminary data.</text>
</comment>
<evidence type="ECO:0000256" key="1">
    <source>
        <dbReference type="SAM" id="SignalP"/>
    </source>
</evidence>
<protein>
    <recommendedName>
        <fullName evidence="2">Putative auto-transporter adhesin head GIN domain-containing protein</fullName>
    </recommendedName>
</protein>
<organism evidence="3 4">
    <name type="scientific">Lactobacillus kullabergensis</name>
    <dbReference type="NCBI Taxonomy" id="1218493"/>
    <lineage>
        <taxon>Bacteria</taxon>
        <taxon>Bacillati</taxon>
        <taxon>Bacillota</taxon>
        <taxon>Bacilli</taxon>
        <taxon>Lactobacillales</taxon>
        <taxon>Lactobacillaceae</taxon>
        <taxon>Lactobacillus</taxon>
    </lineage>
</organism>
<feature type="signal peptide" evidence="1">
    <location>
        <begin position="1"/>
        <end position="24"/>
    </location>
</feature>
<proteinExistence type="predicted"/>
<evidence type="ECO:0000313" key="3">
    <source>
        <dbReference type="EMBL" id="KJY54217.1"/>
    </source>
</evidence>
<sequence length="315" mass="35021">MKKFYQICGSIATLAALLFVVGKANNNFSKTGIVDAKASQTTKTNSYKAVVTKTKKGKVKKTYTVPKFSQIKLACYRPDVVIDLGKKFKITVIGEKGADVNKINTKVDNNQLTVYDEPEYKFNDGDYQINITVPHKNSVKEITGFNYEYGVIIDKLNIPSINLSSTAGSLFISDVKANNVTFTVKNYDAKQNHDDDNECIDVFDSKLKSSNFNVNKGNIYIYSSKLKTNTFINHGNFNFGSSKAIGQSTIDLNTGNFSMFDMFDLPKINCDLTTDSTQKIKVGKKYYPHHFSTSSQANPLLKVTSKTGKISISKD</sequence>
<dbReference type="Gene3D" id="2.160.20.120">
    <property type="match status" value="1"/>
</dbReference>
<dbReference type="InterPro" id="IPR021255">
    <property type="entry name" value="DUF2807"/>
</dbReference>
<dbReference type="PATRIC" id="fig|1218493.3.peg.1810"/>
<dbReference type="OrthoDB" id="9883899at2"/>
<name>A0A0F4L5T7_9LACO</name>
<evidence type="ECO:0000313" key="4">
    <source>
        <dbReference type="Proteomes" id="UP000033533"/>
    </source>
</evidence>
<dbReference type="RefSeq" id="WP_045928691.1">
    <property type="nucleotide sequence ID" value="NZ_JBHSZS010000008.1"/>
</dbReference>
<dbReference type="Pfam" id="PF10988">
    <property type="entry name" value="DUF2807"/>
    <property type="match status" value="1"/>
</dbReference>
<dbReference type="EMBL" id="JXBY01000028">
    <property type="protein sequence ID" value="KJY54217.1"/>
    <property type="molecule type" value="Genomic_DNA"/>
</dbReference>
<feature type="chain" id="PRO_5038762951" description="Putative auto-transporter adhesin head GIN domain-containing protein" evidence="1">
    <location>
        <begin position="25"/>
        <end position="315"/>
    </location>
</feature>
<feature type="domain" description="Putative auto-transporter adhesin head GIN" evidence="2">
    <location>
        <begin position="77"/>
        <end position="184"/>
    </location>
</feature>
<keyword evidence="1" id="KW-0732">Signal</keyword>
<dbReference type="HOGENOM" id="CLU_080391_0_0_9"/>
<accession>A0A0F4L5T7</accession>
<reference evidence="3 4" key="1">
    <citation type="submission" date="2014-12" db="EMBL/GenBank/DDBJ databases">
        <title>Comparative genomics of the lactic acid bacteria isolated from the honey bee gut.</title>
        <authorList>
            <person name="Ellegaard K.M."/>
            <person name="Tamarit D."/>
            <person name="Javelind E."/>
            <person name="Olofsson T."/>
            <person name="Andersson S.G."/>
            <person name="Vasquez A."/>
        </authorList>
    </citation>
    <scope>NUCLEOTIDE SEQUENCE [LARGE SCALE GENOMIC DNA]</scope>
    <source>
        <strain evidence="3 4">Biut2</strain>
    </source>
</reference>
<evidence type="ECO:0000259" key="2">
    <source>
        <dbReference type="Pfam" id="PF10988"/>
    </source>
</evidence>